<dbReference type="PANTHER" id="PTHR33144:SF53">
    <property type="entry name" value="TRANSPOSASE TNP1_EN_SPM-LIKE DOMAIN-CONTAINING PROTEIN"/>
    <property type="match status" value="1"/>
</dbReference>
<dbReference type="Pfam" id="PF26130">
    <property type="entry name" value="PB1-like"/>
    <property type="match status" value="1"/>
</dbReference>
<evidence type="ECO:0000256" key="1">
    <source>
        <dbReference type="SAM" id="MobiDB-lite"/>
    </source>
</evidence>
<feature type="region of interest" description="Disordered" evidence="1">
    <location>
        <begin position="97"/>
        <end position="119"/>
    </location>
</feature>
<proteinExistence type="predicted"/>
<protein>
    <recommendedName>
        <fullName evidence="2">PB1-like domain-containing protein</fullName>
    </recommendedName>
</protein>
<dbReference type="InterPro" id="IPR058594">
    <property type="entry name" value="PB1-like_dom_pln"/>
</dbReference>
<sequence>MDGKAEGHKHVQREMDRDEICFFDLIDLIEGSGYTLVDYLYYKRKDSLVVIEQDFDVMEMLNECESEKTHIQPHRGRGGRKKKKGLHVMHTEALYANEVEQHDDENQNTSGDGDEVPDKRKGTILTHVWDLLEGDRIVTKFLYPRSCEKWILKSIGRDWRKHKATLKNTLFNPKKKKYVLSRRCLDDIDEDQWKALTLSERNKISREMKKTTHTTGTKSYARWSEDMVELDNLLHTQLELAQNSEGGVAWEGDAVHQVLGEEKAGQVHRMGLLPVPKQVYGRKTYHFKDINIVSLDGSSSDVETHMLEEIRQLKEHSRMQDKVIEELKNNQRHHENQEATMVPMEIVLGVIITIVRIKRCFLKEREFTVLHPTRMMDSLSTGMDW</sequence>
<reference evidence="3" key="1">
    <citation type="submission" date="2020-10" db="EMBL/GenBank/DDBJ databases">
        <authorList>
            <person name="Han B."/>
            <person name="Lu T."/>
            <person name="Zhao Q."/>
            <person name="Huang X."/>
            <person name="Zhao Y."/>
        </authorList>
    </citation>
    <scope>NUCLEOTIDE SEQUENCE</scope>
</reference>
<feature type="domain" description="PB1-like" evidence="2">
    <location>
        <begin position="7"/>
        <end position="70"/>
    </location>
</feature>
<dbReference type="EMBL" id="CAJGYO010000002">
    <property type="protein sequence ID" value="CAD6213447.1"/>
    <property type="molecule type" value="Genomic_DNA"/>
</dbReference>
<dbReference type="OrthoDB" id="694021at2759"/>
<organism evidence="3 4">
    <name type="scientific">Miscanthus lutarioriparius</name>
    <dbReference type="NCBI Taxonomy" id="422564"/>
    <lineage>
        <taxon>Eukaryota</taxon>
        <taxon>Viridiplantae</taxon>
        <taxon>Streptophyta</taxon>
        <taxon>Embryophyta</taxon>
        <taxon>Tracheophyta</taxon>
        <taxon>Spermatophyta</taxon>
        <taxon>Magnoliopsida</taxon>
        <taxon>Liliopsida</taxon>
        <taxon>Poales</taxon>
        <taxon>Poaceae</taxon>
        <taxon>PACMAD clade</taxon>
        <taxon>Panicoideae</taxon>
        <taxon>Andropogonodae</taxon>
        <taxon>Andropogoneae</taxon>
        <taxon>Saccharinae</taxon>
        <taxon>Miscanthus</taxon>
    </lineage>
</organism>
<dbReference type="AlphaFoldDB" id="A0A811N1J7"/>
<evidence type="ECO:0000313" key="3">
    <source>
        <dbReference type="EMBL" id="CAD6213447.1"/>
    </source>
</evidence>
<keyword evidence="4" id="KW-1185">Reference proteome</keyword>
<comment type="caution">
    <text evidence="3">The sequence shown here is derived from an EMBL/GenBank/DDBJ whole genome shotgun (WGS) entry which is preliminary data.</text>
</comment>
<dbReference type="PANTHER" id="PTHR33144">
    <property type="entry name" value="OS10G0409366 PROTEIN-RELATED"/>
    <property type="match status" value="1"/>
</dbReference>
<name>A0A811N1J7_9POAL</name>
<evidence type="ECO:0000313" key="4">
    <source>
        <dbReference type="Proteomes" id="UP000604825"/>
    </source>
</evidence>
<dbReference type="Proteomes" id="UP000604825">
    <property type="component" value="Unassembled WGS sequence"/>
</dbReference>
<evidence type="ECO:0000259" key="2">
    <source>
        <dbReference type="Pfam" id="PF26130"/>
    </source>
</evidence>
<accession>A0A811N1J7</accession>
<gene>
    <name evidence="3" type="ORF">NCGR_LOCUS9004</name>
</gene>